<dbReference type="PANTHER" id="PTHR43498:SF1">
    <property type="entry name" value="COB--COM HETERODISULFIDE REDUCTASE IRON-SULFUR SUBUNIT A"/>
    <property type="match status" value="1"/>
</dbReference>
<dbReference type="GO" id="GO:0046872">
    <property type="term" value="F:metal ion binding"/>
    <property type="evidence" value="ECO:0007669"/>
    <property type="project" value="UniProtKB-KW"/>
</dbReference>
<proteinExistence type="predicted"/>
<evidence type="ECO:0000256" key="2">
    <source>
        <dbReference type="ARBA" id="ARBA00022723"/>
    </source>
</evidence>
<dbReference type="STRING" id="1192868.GCA_000304395_03772"/>
<keyword evidence="3" id="KW-0560">Oxidoreductase</keyword>
<keyword evidence="5" id="KW-0411">Iron-sulfur</keyword>
<dbReference type="Pfam" id="PF12831">
    <property type="entry name" value="FAD_oxidored"/>
    <property type="match status" value="1"/>
</dbReference>
<protein>
    <submittedName>
        <fullName evidence="6">FAD dependent oxidoreductase</fullName>
    </submittedName>
</protein>
<name>A0A316C1U3_PSESE</name>
<keyword evidence="7" id="KW-1185">Reference proteome</keyword>
<comment type="caution">
    <text evidence="6">The sequence shown here is derived from an EMBL/GenBank/DDBJ whole genome shotgun (WGS) entry which is preliminary data.</text>
</comment>
<accession>A0A316C1U3</accession>
<dbReference type="PANTHER" id="PTHR43498">
    <property type="entry name" value="FERREDOXIN:COB-COM HETERODISULFIDE REDUCTASE SUBUNIT A"/>
    <property type="match status" value="1"/>
</dbReference>
<keyword evidence="4" id="KW-0408">Iron</keyword>
<dbReference type="Proteomes" id="UP000245396">
    <property type="component" value="Unassembled WGS sequence"/>
</dbReference>
<dbReference type="GO" id="GO:0051539">
    <property type="term" value="F:4 iron, 4 sulfur cluster binding"/>
    <property type="evidence" value="ECO:0007669"/>
    <property type="project" value="UniProtKB-KW"/>
</dbReference>
<dbReference type="Gene3D" id="3.50.50.60">
    <property type="entry name" value="FAD/NAD(P)-binding domain"/>
    <property type="match status" value="1"/>
</dbReference>
<evidence type="ECO:0000256" key="3">
    <source>
        <dbReference type="ARBA" id="ARBA00023002"/>
    </source>
</evidence>
<evidence type="ECO:0000256" key="5">
    <source>
        <dbReference type="ARBA" id="ARBA00023014"/>
    </source>
</evidence>
<evidence type="ECO:0000256" key="1">
    <source>
        <dbReference type="ARBA" id="ARBA00022485"/>
    </source>
</evidence>
<dbReference type="RefSeq" id="WP_109613425.1">
    <property type="nucleotide sequence ID" value="NZ_QGGG01000009.1"/>
</dbReference>
<gene>
    <name evidence="6" type="ORF">C7441_109192</name>
</gene>
<keyword evidence="2" id="KW-0479">Metal-binding</keyword>
<sequence>MSTPAVRSIEEPARKIPVSAEYDVLVVGGGPSGLTAALAAAEDGLRVGLIESRSFVGGNMTIGLPVLGFLGQKGNQIIDGLPQKFIDRLRNERDGASEHRPCPLHMGITLVEPEAVKTVALEMLTDAGVDVLFYTFFAGAIVESDTIRGIITESKSGRSAILAKVVIDCTGDADVAYQAGVPTEKGDGNGGMQPPTLMFCLGGVDTDKLRMSIANTPREARTYLTDFIPAEYFGQNHQFIVVGLRELMAKAKQERGLDIPNERTIIITGLKKGEVWINMTRVKGTDGTDARSLTNGEIEGRRQIDDIVTYLINYVPGFETAYFTKTAPFLGIRETRRIVGQYVLTQEDVLSCTHFDDAVAVASYPIDIHRPGDDGCTLIWCGDCYDIPYRSLVPNKVGNLLVAGRSISATHEAMGAIRVMATCMAMGEAAGRAAKISVRGNRAPAEIDVQELRRQQLERGVYLRNPDGTRASAPDHKVVV</sequence>
<evidence type="ECO:0000256" key="4">
    <source>
        <dbReference type="ARBA" id="ARBA00023004"/>
    </source>
</evidence>
<evidence type="ECO:0000313" key="7">
    <source>
        <dbReference type="Proteomes" id="UP000245396"/>
    </source>
</evidence>
<evidence type="ECO:0000313" key="6">
    <source>
        <dbReference type="EMBL" id="PWJ82423.1"/>
    </source>
</evidence>
<dbReference type="GO" id="GO:0016491">
    <property type="term" value="F:oxidoreductase activity"/>
    <property type="evidence" value="ECO:0007669"/>
    <property type="project" value="UniProtKB-KW"/>
</dbReference>
<organism evidence="6 7">
    <name type="scientific">Pseudaminobacter salicylatoxidans</name>
    <dbReference type="NCBI Taxonomy" id="93369"/>
    <lineage>
        <taxon>Bacteria</taxon>
        <taxon>Pseudomonadati</taxon>
        <taxon>Pseudomonadota</taxon>
        <taxon>Alphaproteobacteria</taxon>
        <taxon>Hyphomicrobiales</taxon>
        <taxon>Phyllobacteriaceae</taxon>
        <taxon>Pseudaminobacter</taxon>
    </lineage>
</organism>
<dbReference type="AlphaFoldDB" id="A0A316C1U3"/>
<keyword evidence="1" id="KW-0004">4Fe-4S</keyword>
<reference evidence="6 7" key="1">
    <citation type="submission" date="2018-05" db="EMBL/GenBank/DDBJ databases">
        <title>Genomic Encyclopedia of Type Strains, Phase IV (KMG-IV): sequencing the most valuable type-strain genomes for metagenomic binning, comparative biology and taxonomic classification.</title>
        <authorList>
            <person name="Goeker M."/>
        </authorList>
    </citation>
    <scope>NUCLEOTIDE SEQUENCE [LARGE SCALE GENOMIC DNA]</scope>
    <source>
        <strain evidence="6 7">DSM 6986</strain>
    </source>
</reference>
<dbReference type="OrthoDB" id="9777740at2"/>
<dbReference type="InterPro" id="IPR039650">
    <property type="entry name" value="HdrA-like"/>
</dbReference>
<dbReference type="SUPFAM" id="SSF51905">
    <property type="entry name" value="FAD/NAD(P)-binding domain"/>
    <property type="match status" value="1"/>
</dbReference>
<dbReference type="EMBL" id="QGGG01000009">
    <property type="protein sequence ID" value="PWJ82423.1"/>
    <property type="molecule type" value="Genomic_DNA"/>
</dbReference>
<dbReference type="InterPro" id="IPR036188">
    <property type="entry name" value="FAD/NAD-bd_sf"/>
</dbReference>